<dbReference type="OrthoDB" id="670853at2"/>
<dbReference type="Pfam" id="PF13561">
    <property type="entry name" value="adh_short_C2"/>
    <property type="match status" value="1"/>
</dbReference>
<evidence type="ECO:0000313" key="3">
    <source>
        <dbReference type="EMBL" id="RZS44938.1"/>
    </source>
</evidence>
<comment type="caution">
    <text evidence="3">The sequence shown here is derived from an EMBL/GenBank/DDBJ whole genome shotgun (WGS) entry which is preliminary data.</text>
</comment>
<dbReference type="PRINTS" id="PR00081">
    <property type="entry name" value="GDHRDH"/>
</dbReference>
<evidence type="ECO:0000313" key="4">
    <source>
        <dbReference type="Proteomes" id="UP000294257"/>
    </source>
</evidence>
<dbReference type="EMBL" id="SGWQ01000001">
    <property type="protein sequence ID" value="RZS44938.1"/>
    <property type="molecule type" value="Genomic_DNA"/>
</dbReference>
<dbReference type="InterPro" id="IPR036291">
    <property type="entry name" value="NAD(P)-bd_dom_sf"/>
</dbReference>
<proteinExistence type="inferred from homology"/>
<gene>
    <name evidence="3" type="ORF">EV193_101819</name>
</gene>
<organism evidence="3 4">
    <name type="scientific">Herbihabitans rhizosphaerae</name>
    <dbReference type="NCBI Taxonomy" id="1872711"/>
    <lineage>
        <taxon>Bacteria</taxon>
        <taxon>Bacillati</taxon>
        <taxon>Actinomycetota</taxon>
        <taxon>Actinomycetes</taxon>
        <taxon>Pseudonocardiales</taxon>
        <taxon>Pseudonocardiaceae</taxon>
        <taxon>Herbihabitans</taxon>
    </lineage>
</organism>
<reference evidence="3 4" key="1">
    <citation type="submission" date="2019-02" db="EMBL/GenBank/DDBJ databases">
        <title>Genomic Encyclopedia of Type Strains, Phase IV (KMG-IV): sequencing the most valuable type-strain genomes for metagenomic binning, comparative biology and taxonomic classification.</title>
        <authorList>
            <person name="Goeker M."/>
        </authorList>
    </citation>
    <scope>NUCLEOTIDE SEQUENCE [LARGE SCALE GENOMIC DNA]</scope>
    <source>
        <strain evidence="3 4">DSM 101727</strain>
    </source>
</reference>
<keyword evidence="4" id="KW-1185">Reference proteome</keyword>
<dbReference type="GO" id="GO:0016491">
    <property type="term" value="F:oxidoreductase activity"/>
    <property type="evidence" value="ECO:0007669"/>
    <property type="project" value="UniProtKB-KW"/>
</dbReference>
<sequence>MLLQDKTAVIYGAGGAVGGAVARTFAREGAKLYLTGRHIDNVEAVVKEVEAAGGTAEAAQVDALDEKGVAEHLDTVIDKAGHVDISFNAIGLRNTTLQGTALVDLDVERFMAPISTHVQGNFITARLAGRRMTKQGSGVIMTVTSIPSRVAIPLMGGVAVAMAAEEALIRDLSAELAPHGVRALGIRPQGMPDSATMDDVFGVHGKAYGLSIEQFANLMAERTHPHRLTTLQEMANVAAFAASDHASAMTGTIVNLSLGTITD</sequence>
<dbReference type="Proteomes" id="UP000294257">
    <property type="component" value="Unassembled WGS sequence"/>
</dbReference>
<evidence type="ECO:0000256" key="2">
    <source>
        <dbReference type="ARBA" id="ARBA00023002"/>
    </source>
</evidence>
<accession>A0A4Q7L5M6</accession>
<dbReference type="PANTHER" id="PTHR43669:SF3">
    <property type="entry name" value="ALCOHOL DEHYDROGENASE, PUTATIVE (AFU_ORTHOLOGUE AFUA_3G03445)-RELATED"/>
    <property type="match status" value="1"/>
</dbReference>
<dbReference type="RefSeq" id="WP_130342550.1">
    <property type="nucleotide sequence ID" value="NZ_SGWQ01000001.1"/>
</dbReference>
<dbReference type="InterPro" id="IPR002347">
    <property type="entry name" value="SDR_fam"/>
</dbReference>
<protein>
    <submittedName>
        <fullName evidence="3">NADP-dependent 3-hydroxy acid dehydrogenase YdfG</fullName>
    </submittedName>
</protein>
<dbReference type="PANTHER" id="PTHR43669">
    <property type="entry name" value="5-KETO-D-GLUCONATE 5-REDUCTASE"/>
    <property type="match status" value="1"/>
</dbReference>
<comment type="similarity">
    <text evidence="1">Belongs to the short-chain dehydrogenases/reductases (SDR) family.</text>
</comment>
<dbReference type="SUPFAM" id="SSF51735">
    <property type="entry name" value="NAD(P)-binding Rossmann-fold domains"/>
    <property type="match status" value="1"/>
</dbReference>
<dbReference type="AlphaFoldDB" id="A0A4Q7L5M6"/>
<name>A0A4Q7L5M6_9PSEU</name>
<dbReference type="CDD" id="cd05233">
    <property type="entry name" value="SDR_c"/>
    <property type="match status" value="1"/>
</dbReference>
<keyword evidence="2" id="KW-0560">Oxidoreductase</keyword>
<evidence type="ECO:0000256" key="1">
    <source>
        <dbReference type="ARBA" id="ARBA00006484"/>
    </source>
</evidence>
<dbReference type="Gene3D" id="3.40.50.720">
    <property type="entry name" value="NAD(P)-binding Rossmann-like Domain"/>
    <property type="match status" value="1"/>
</dbReference>